<comment type="caution">
    <text evidence="1">The sequence shown here is derived from an EMBL/GenBank/DDBJ whole genome shotgun (WGS) entry which is preliminary data.</text>
</comment>
<reference evidence="1" key="1">
    <citation type="submission" date="2012-10" db="EMBL/GenBank/DDBJ databases">
        <authorList>
            <person name="Harkins D.M."/>
            <person name="Durkin A.S."/>
            <person name="Brinkac L.M."/>
            <person name="Haft D.H."/>
            <person name="Selengut J.D."/>
            <person name="Sanka R."/>
            <person name="DePew J."/>
            <person name="Purushe J."/>
            <person name="Matthias M.A."/>
            <person name="Vinetz J.M."/>
            <person name="Sutton G.G."/>
            <person name="Nierman W.C."/>
            <person name="Fouts D.E."/>
        </authorList>
    </citation>
    <scope>NUCLEOTIDE SEQUENCE [LARGE SCALE GENOMIC DNA]</scope>
    <source>
        <strain evidence="1">MOR084</strain>
    </source>
</reference>
<gene>
    <name evidence="1" type="ORF">LEP1GSC179_0279</name>
</gene>
<name>A0A0E2B9B4_9LEPT</name>
<proteinExistence type="predicted"/>
<sequence>MRFDSSVKLVDEIGCHKTVKVGAAKNLRNFSKPCNLRERNRY</sequence>
<accession>A0A0E2B9B4</accession>
<dbReference type="EMBL" id="AHON02000087">
    <property type="protein sequence ID" value="EKO31933.1"/>
    <property type="molecule type" value="Genomic_DNA"/>
</dbReference>
<dbReference type="Proteomes" id="UP000006329">
    <property type="component" value="Unassembled WGS sequence"/>
</dbReference>
<dbReference type="AlphaFoldDB" id="A0A0E2B9B4"/>
<organism evidence="1 2">
    <name type="scientific">Leptospira santarosai str. MOR084</name>
    <dbReference type="NCBI Taxonomy" id="1049984"/>
    <lineage>
        <taxon>Bacteria</taxon>
        <taxon>Pseudomonadati</taxon>
        <taxon>Spirochaetota</taxon>
        <taxon>Spirochaetia</taxon>
        <taxon>Leptospirales</taxon>
        <taxon>Leptospiraceae</taxon>
        <taxon>Leptospira</taxon>
    </lineage>
</organism>
<evidence type="ECO:0000313" key="1">
    <source>
        <dbReference type="EMBL" id="EKO31933.1"/>
    </source>
</evidence>
<keyword evidence="2" id="KW-1185">Reference proteome</keyword>
<evidence type="ECO:0000313" key="2">
    <source>
        <dbReference type="Proteomes" id="UP000006329"/>
    </source>
</evidence>
<protein>
    <submittedName>
        <fullName evidence="1">Uncharacterized protein</fullName>
    </submittedName>
</protein>